<evidence type="ECO:0000256" key="1">
    <source>
        <dbReference type="SAM" id="MobiDB-lite"/>
    </source>
</evidence>
<gene>
    <name evidence="4" type="ORF">ACEWY4_009901</name>
</gene>
<dbReference type="AlphaFoldDB" id="A0ABD1K7R5"/>
<dbReference type="EMBL" id="JBHFQA010000008">
    <property type="protein sequence ID" value="KAL2095182.1"/>
    <property type="molecule type" value="Genomic_DNA"/>
</dbReference>
<feature type="chain" id="PRO_5044824080" evidence="3">
    <location>
        <begin position="19"/>
        <end position="311"/>
    </location>
</feature>
<keyword evidence="2" id="KW-0472">Membrane</keyword>
<keyword evidence="2" id="KW-1133">Transmembrane helix</keyword>
<evidence type="ECO:0000313" key="5">
    <source>
        <dbReference type="Proteomes" id="UP001591681"/>
    </source>
</evidence>
<proteinExistence type="predicted"/>
<evidence type="ECO:0000313" key="4">
    <source>
        <dbReference type="EMBL" id="KAL2095182.1"/>
    </source>
</evidence>
<sequence>MKLLLLSVCTLLILSVNGQDEKPPDPNCDGIEDYRPCKDTVGISCTENSICFCKDKKPYCRCNNFVDEWFIGDNCEQKWTTATFALVASLPGIGLAILVGIIVYFAVTFLKGKKNKASKANKKAAKNQQEAEMFKNMNFASDMQERPNSNPLRHSMRPPNQPVPMTGVPENNYRMPPPQDRAAPSRPFSQPYSPPRNMHPSQDGLMAGPPMQSNRNMHPPLDGPMSGPPMQPNSYGSGMGQVLNNPYGGPSTRRPQYEGPGPSPDYGQRTRGPPTNGVKVMSSQFPPAPTYSAPDYPPSSPFQRPMMDGRY</sequence>
<feature type="region of interest" description="Disordered" evidence="1">
    <location>
        <begin position="142"/>
        <end position="311"/>
    </location>
</feature>
<evidence type="ECO:0000256" key="3">
    <source>
        <dbReference type="SAM" id="SignalP"/>
    </source>
</evidence>
<organism evidence="4 5">
    <name type="scientific">Coilia grayii</name>
    <name type="common">Gray's grenadier anchovy</name>
    <dbReference type="NCBI Taxonomy" id="363190"/>
    <lineage>
        <taxon>Eukaryota</taxon>
        <taxon>Metazoa</taxon>
        <taxon>Chordata</taxon>
        <taxon>Craniata</taxon>
        <taxon>Vertebrata</taxon>
        <taxon>Euteleostomi</taxon>
        <taxon>Actinopterygii</taxon>
        <taxon>Neopterygii</taxon>
        <taxon>Teleostei</taxon>
        <taxon>Clupei</taxon>
        <taxon>Clupeiformes</taxon>
        <taxon>Clupeoidei</taxon>
        <taxon>Engraulidae</taxon>
        <taxon>Coilinae</taxon>
        <taxon>Coilia</taxon>
    </lineage>
</organism>
<keyword evidence="5" id="KW-1185">Reference proteome</keyword>
<comment type="caution">
    <text evidence="4">The sequence shown here is derived from an EMBL/GenBank/DDBJ whole genome shotgun (WGS) entry which is preliminary data.</text>
</comment>
<feature type="compositionally biased region" description="Polar residues" evidence="1">
    <location>
        <begin position="142"/>
        <end position="152"/>
    </location>
</feature>
<dbReference type="Proteomes" id="UP001591681">
    <property type="component" value="Unassembled WGS sequence"/>
</dbReference>
<keyword evidence="2" id="KW-0812">Transmembrane</keyword>
<evidence type="ECO:0000256" key="2">
    <source>
        <dbReference type="SAM" id="Phobius"/>
    </source>
</evidence>
<keyword evidence="3" id="KW-0732">Signal</keyword>
<reference evidence="4 5" key="1">
    <citation type="submission" date="2024-09" db="EMBL/GenBank/DDBJ databases">
        <title>A chromosome-level genome assembly of Gray's grenadier anchovy, Coilia grayii.</title>
        <authorList>
            <person name="Fu Z."/>
        </authorList>
    </citation>
    <scope>NUCLEOTIDE SEQUENCE [LARGE SCALE GENOMIC DNA]</scope>
    <source>
        <strain evidence="4">G4</strain>
        <tissue evidence="4">Muscle</tissue>
    </source>
</reference>
<name>A0ABD1K7R5_9TELE</name>
<feature type="signal peptide" evidence="3">
    <location>
        <begin position="1"/>
        <end position="18"/>
    </location>
</feature>
<protein>
    <submittedName>
        <fullName evidence="4">Uncharacterized protein</fullName>
    </submittedName>
</protein>
<accession>A0ABD1K7R5</accession>
<feature type="transmembrane region" description="Helical" evidence="2">
    <location>
        <begin position="84"/>
        <end position="110"/>
    </location>
</feature>